<feature type="compositionally biased region" description="Gly residues" evidence="5">
    <location>
        <begin position="263"/>
        <end position="273"/>
    </location>
</feature>
<organism evidence="7 8">
    <name type="scientific">Branchiostoma belcheri</name>
    <name type="common">Amphioxus</name>
    <dbReference type="NCBI Taxonomy" id="7741"/>
    <lineage>
        <taxon>Eukaryota</taxon>
        <taxon>Metazoa</taxon>
        <taxon>Chordata</taxon>
        <taxon>Cephalochordata</taxon>
        <taxon>Leptocardii</taxon>
        <taxon>Amphioxiformes</taxon>
        <taxon>Branchiostomatidae</taxon>
        <taxon>Branchiostoma</taxon>
    </lineage>
</organism>
<dbReference type="InterPro" id="IPR030456">
    <property type="entry name" value="TF_fork_head_CS_2"/>
</dbReference>
<dbReference type="SUPFAM" id="SSF46785">
    <property type="entry name" value="Winged helix' DNA-binding domain"/>
    <property type="match status" value="1"/>
</dbReference>
<feature type="compositionally biased region" description="Low complexity" evidence="5">
    <location>
        <begin position="251"/>
        <end position="262"/>
    </location>
</feature>
<feature type="domain" description="Fork-head" evidence="6">
    <location>
        <begin position="81"/>
        <end position="175"/>
    </location>
</feature>
<evidence type="ECO:0000256" key="2">
    <source>
        <dbReference type="ARBA" id="ARBA00023125"/>
    </source>
</evidence>
<feature type="region of interest" description="Disordered" evidence="5">
    <location>
        <begin position="177"/>
        <end position="313"/>
    </location>
</feature>
<dbReference type="Pfam" id="PF00250">
    <property type="entry name" value="Forkhead"/>
    <property type="match status" value="1"/>
</dbReference>
<keyword evidence="7" id="KW-1185">Reference proteome</keyword>
<evidence type="ECO:0000256" key="4">
    <source>
        <dbReference type="PROSITE-ProRule" id="PRU00089"/>
    </source>
</evidence>
<dbReference type="GO" id="GO:0000978">
    <property type="term" value="F:RNA polymerase II cis-regulatory region sequence-specific DNA binding"/>
    <property type="evidence" value="ECO:0007669"/>
    <property type="project" value="TreeGrafter"/>
</dbReference>
<accession>A0A6P4ZPE8</accession>
<dbReference type="InterPro" id="IPR050211">
    <property type="entry name" value="FOX_domain-containing"/>
</dbReference>
<gene>
    <name evidence="8" type="primary">LOC109484234</name>
</gene>
<feature type="compositionally biased region" description="Pro residues" evidence="5">
    <location>
        <begin position="191"/>
        <end position="208"/>
    </location>
</feature>
<dbReference type="FunFam" id="1.10.10.10:FF:000042">
    <property type="entry name" value="hepatocyte nuclear factor 3-beta"/>
    <property type="match status" value="1"/>
</dbReference>
<dbReference type="GO" id="GO:0000981">
    <property type="term" value="F:DNA-binding transcription factor activity, RNA polymerase II-specific"/>
    <property type="evidence" value="ECO:0007669"/>
    <property type="project" value="TreeGrafter"/>
</dbReference>
<keyword evidence="3 4" id="KW-0539">Nucleus</keyword>
<dbReference type="OrthoDB" id="5402974at2759"/>
<dbReference type="InterPro" id="IPR001766">
    <property type="entry name" value="Fork_head_dom"/>
</dbReference>
<comment type="subcellular location">
    <subcellularLocation>
        <location evidence="1 4">Nucleus</location>
    </subcellularLocation>
</comment>
<evidence type="ECO:0000256" key="3">
    <source>
        <dbReference type="ARBA" id="ARBA00023242"/>
    </source>
</evidence>
<evidence type="ECO:0000256" key="1">
    <source>
        <dbReference type="ARBA" id="ARBA00004123"/>
    </source>
</evidence>
<dbReference type="InterPro" id="IPR036390">
    <property type="entry name" value="WH_DNA-bd_sf"/>
</dbReference>
<dbReference type="PROSITE" id="PS50039">
    <property type="entry name" value="FORK_HEAD_3"/>
    <property type="match status" value="1"/>
</dbReference>
<evidence type="ECO:0000259" key="6">
    <source>
        <dbReference type="PROSITE" id="PS50039"/>
    </source>
</evidence>
<dbReference type="SMART" id="SM00339">
    <property type="entry name" value="FH"/>
    <property type="match status" value="1"/>
</dbReference>
<evidence type="ECO:0000256" key="5">
    <source>
        <dbReference type="SAM" id="MobiDB-lite"/>
    </source>
</evidence>
<keyword evidence="2 4" id="KW-0238">DNA-binding</keyword>
<dbReference type="PANTHER" id="PTHR11829">
    <property type="entry name" value="FORKHEAD BOX PROTEIN"/>
    <property type="match status" value="1"/>
</dbReference>
<evidence type="ECO:0000313" key="8">
    <source>
        <dbReference type="RefSeq" id="XP_019643060.1"/>
    </source>
</evidence>
<dbReference type="PRINTS" id="PR00053">
    <property type="entry name" value="FORKHEAD"/>
</dbReference>
<reference evidence="8" key="1">
    <citation type="submission" date="2025-08" db="UniProtKB">
        <authorList>
            <consortium name="RefSeq"/>
        </authorList>
    </citation>
    <scope>IDENTIFICATION</scope>
    <source>
        <tissue evidence="8">Gonad</tissue>
    </source>
</reference>
<dbReference type="KEGG" id="bbel:109484234"/>
<protein>
    <submittedName>
        <fullName evidence="8">Forkhead box protein E4-like isoform X1</fullName>
    </submittedName>
</protein>
<dbReference type="GO" id="GO:0005634">
    <property type="term" value="C:nucleus"/>
    <property type="evidence" value="ECO:0007669"/>
    <property type="project" value="UniProtKB-SubCell"/>
</dbReference>
<dbReference type="InterPro" id="IPR018122">
    <property type="entry name" value="TF_fork_head_CS_1"/>
</dbReference>
<evidence type="ECO:0000313" key="7">
    <source>
        <dbReference type="Proteomes" id="UP000515135"/>
    </source>
</evidence>
<sequence>MTGERFSGQMSGSPDDNLPLRRYDTEGMPQDNPPQTGSFPPADHSRLDSTAPSDKAQPDTDKDTESASANRRRRKQRPAGKPPYSYVALITMAIVNSPERKTTLAGIYKFIMDHFPYYREADKKWQNSIRHNLTLNDCFVKLARHPNRPGKGSLWALDPGAEGMFDNGSYLRRRSRYKRSHQTNNNLLPTSYPPQPAVPSYPPPPYPNMAPVTGTTPLFLSTSYPQTTSAQPSGHLATSYRGSPSSTGVMSASPDSSSTDGSVSGGSSPGGQTLGLSPVDTSTFQQGLLTTAPPSGYNSRPTPYTSTAPGVTSYSAASTANPAALYQRPTPQTQPITNSSSYVPPRSVYRASPYPAAGAGNSYPQTGMYNGYSAPQGNNSYYNMNSLSHFHGANMEMFANCL</sequence>
<dbReference type="GeneID" id="109484234"/>
<feature type="region of interest" description="Disordered" evidence="5">
    <location>
        <begin position="1"/>
        <end position="82"/>
    </location>
</feature>
<feature type="compositionally biased region" description="Basic and acidic residues" evidence="5">
    <location>
        <begin position="56"/>
        <end position="65"/>
    </location>
</feature>
<name>A0A6P4ZPE8_BRABE</name>
<dbReference type="GO" id="GO:0009653">
    <property type="term" value="P:anatomical structure morphogenesis"/>
    <property type="evidence" value="ECO:0007669"/>
    <property type="project" value="TreeGrafter"/>
</dbReference>
<dbReference type="RefSeq" id="XP_019643060.1">
    <property type="nucleotide sequence ID" value="XM_019787501.1"/>
</dbReference>
<dbReference type="Gene3D" id="1.10.10.10">
    <property type="entry name" value="Winged helix-like DNA-binding domain superfamily/Winged helix DNA-binding domain"/>
    <property type="match status" value="1"/>
</dbReference>
<feature type="compositionally biased region" description="Polar residues" evidence="5">
    <location>
        <begin position="279"/>
        <end position="313"/>
    </location>
</feature>
<dbReference type="AlphaFoldDB" id="A0A6P4ZPE8"/>
<dbReference type="GO" id="GO:0030154">
    <property type="term" value="P:cell differentiation"/>
    <property type="evidence" value="ECO:0007669"/>
    <property type="project" value="TreeGrafter"/>
</dbReference>
<proteinExistence type="predicted"/>
<feature type="DNA-binding region" description="Fork-head" evidence="4">
    <location>
        <begin position="81"/>
        <end position="175"/>
    </location>
</feature>
<feature type="compositionally biased region" description="Polar residues" evidence="5">
    <location>
        <begin position="213"/>
        <end position="232"/>
    </location>
</feature>
<dbReference type="PANTHER" id="PTHR11829:SF409">
    <property type="entry name" value="FORKHEAD BOX PROTEIN E4-LIKE"/>
    <property type="match status" value="1"/>
</dbReference>
<feature type="compositionally biased region" description="Polar residues" evidence="5">
    <location>
        <begin position="240"/>
        <end position="250"/>
    </location>
</feature>
<dbReference type="Proteomes" id="UP000515135">
    <property type="component" value="Unplaced"/>
</dbReference>
<dbReference type="PROSITE" id="PS00658">
    <property type="entry name" value="FORK_HEAD_2"/>
    <property type="match status" value="1"/>
</dbReference>
<dbReference type="PROSITE" id="PS00657">
    <property type="entry name" value="FORK_HEAD_1"/>
    <property type="match status" value="1"/>
</dbReference>
<dbReference type="InterPro" id="IPR036388">
    <property type="entry name" value="WH-like_DNA-bd_sf"/>
</dbReference>